<organism evidence="1">
    <name type="scientific">Rhizophora mucronata</name>
    <name type="common">Asiatic mangrove</name>
    <dbReference type="NCBI Taxonomy" id="61149"/>
    <lineage>
        <taxon>Eukaryota</taxon>
        <taxon>Viridiplantae</taxon>
        <taxon>Streptophyta</taxon>
        <taxon>Embryophyta</taxon>
        <taxon>Tracheophyta</taxon>
        <taxon>Spermatophyta</taxon>
        <taxon>Magnoliopsida</taxon>
        <taxon>eudicotyledons</taxon>
        <taxon>Gunneridae</taxon>
        <taxon>Pentapetalae</taxon>
        <taxon>rosids</taxon>
        <taxon>fabids</taxon>
        <taxon>Malpighiales</taxon>
        <taxon>Rhizophoraceae</taxon>
        <taxon>Rhizophora</taxon>
    </lineage>
</organism>
<evidence type="ECO:0000313" key="1">
    <source>
        <dbReference type="EMBL" id="MBX43423.1"/>
    </source>
</evidence>
<name>A0A2P2NLT6_RHIMU</name>
<sequence>MWYTLFSSHIFNTTLSGPSLCFGTGLRNEASSQYGPLAFP</sequence>
<protein>
    <submittedName>
        <fullName evidence="1">Uncharacterized protein</fullName>
    </submittedName>
</protein>
<proteinExistence type="predicted"/>
<accession>A0A2P2NLT6</accession>
<dbReference type="EMBL" id="GGEC01062939">
    <property type="protein sequence ID" value="MBX43423.1"/>
    <property type="molecule type" value="Transcribed_RNA"/>
</dbReference>
<reference evidence="1" key="1">
    <citation type="submission" date="2018-02" db="EMBL/GenBank/DDBJ databases">
        <title>Rhizophora mucronata_Transcriptome.</title>
        <authorList>
            <person name="Meera S.P."/>
            <person name="Sreeshan A."/>
            <person name="Augustine A."/>
        </authorList>
    </citation>
    <scope>NUCLEOTIDE SEQUENCE</scope>
    <source>
        <tissue evidence="1">Leaf</tissue>
    </source>
</reference>
<dbReference type="AlphaFoldDB" id="A0A2P2NLT6"/>